<proteinExistence type="inferred from homology"/>
<accession>A0A2H4UU59</accession>
<dbReference type="GO" id="GO:0003677">
    <property type="term" value="F:DNA binding"/>
    <property type="evidence" value="ECO:0007669"/>
    <property type="project" value="UniProtKB-KW"/>
</dbReference>
<evidence type="ECO:0000256" key="3">
    <source>
        <dbReference type="ARBA" id="ARBA00023125"/>
    </source>
</evidence>
<keyword evidence="3" id="KW-0238">DNA-binding</keyword>
<feature type="domain" description="Probable transposase IS891/IS1136/IS1341" evidence="5">
    <location>
        <begin position="422"/>
        <end position="519"/>
    </location>
</feature>
<protein>
    <submittedName>
        <fullName evidence="6">Transposase</fullName>
    </submittedName>
</protein>
<dbReference type="Pfam" id="PF01385">
    <property type="entry name" value="OrfB_IS605"/>
    <property type="match status" value="1"/>
</dbReference>
<dbReference type="InterPro" id="IPR001959">
    <property type="entry name" value="Transposase"/>
</dbReference>
<reference evidence="6" key="1">
    <citation type="journal article" date="2017" name="Elife">
        <title>The kinetoplastid-infecting Bodo saltans virus (BsV), a window into the most abundant giant viruses in the sea.</title>
        <authorList>
            <person name="Deeg C.M."/>
            <person name="Chow C.-E.T."/>
            <person name="Suttle C.A."/>
        </authorList>
    </citation>
    <scope>NUCLEOTIDE SEQUENCE</scope>
    <source>
        <strain evidence="6">NG1</strain>
    </source>
</reference>
<evidence type="ECO:0000313" key="7">
    <source>
        <dbReference type="Proteomes" id="UP000240325"/>
    </source>
</evidence>
<evidence type="ECO:0000256" key="1">
    <source>
        <dbReference type="ARBA" id="ARBA00008761"/>
    </source>
</evidence>
<dbReference type="GO" id="GO:0006310">
    <property type="term" value="P:DNA recombination"/>
    <property type="evidence" value="ECO:0007669"/>
    <property type="project" value="UniProtKB-KW"/>
</dbReference>
<keyword evidence="2" id="KW-0815">Transposition</keyword>
<keyword evidence="4" id="KW-0233">DNA recombination</keyword>
<evidence type="ECO:0000256" key="2">
    <source>
        <dbReference type="ARBA" id="ARBA00022578"/>
    </source>
</evidence>
<dbReference type="InterPro" id="IPR010095">
    <property type="entry name" value="Cas12f1-like_TNB"/>
</dbReference>
<dbReference type="EMBL" id="MF782455">
    <property type="protein sequence ID" value="ATZ80471.1"/>
    <property type="molecule type" value="Genomic_DNA"/>
</dbReference>
<sequence>MDDSEISIEDTVKKKTFSIQLNKKSYINNIFKHLSSITKNIFNTTIYITNIYYKHKNDIFENSYEKYNDLVEKTDLAFYEILKNEIKFFYDMHSDKSSICNINHKFITNYIIKNYNGILLNNTNFYPIENKIIDELKDIIVFSNKYEFNDIIRQILKNRYDGQYYSLQKKMLSRIPFVIEDDILIDNVRNNEYLFVYKEQFKQQIKLDNKIKSDDSLIKQFIYKNLGNNYDRIPSDIIWNTINKVQNTFASYWSKRRKGMFANKPNYIKDSVFIVPYFERSFIIKNNKVRLTVGKYVAANYNTITNNNLICLNKEEKTEYKKYVEEKYLITTDKNKKIPKNKNYIIDNKTEQKYIDKNDENIVNGYYVYIDIPKKICDKTIKMIEICPLYDGYRYKINFTYDTDKKIEDEKLEIIEKKINCNPNDALSIDLGMGNLMAIYDPSGYQFLIKGTYLISLNKKFNKKIDELNKKISKTTLVDEKEKLRKIKQTLLLKRENKINDHFNKIVKFMENKYINKKVIVIGYNINWKQRVNLGKTTNRKFYEIPYSNLLKKIKDKFGNKIIITEESYTSKCDALSFEKICKKEKYSGKRIARGLFSSEKKKLINADLNGAINIMRKKIELKEIQGKSIYNPITIKMFRNGTLSQSREVIMTSEGKAIMELSTTVIKLI</sequence>
<keyword evidence="7" id="KW-1185">Reference proteome</keyword>
<evidence type="ECO:0000313" key="6">
    <source>
        <dbReference type="EMBL" id="ATZ80471.1"/>
    </source>
</evidence>
<dbReference type="GO" id="GO:0032196">
    <property type="term" value="P:transposition"/>
    <property type="evidence" value="ECO:0007669"/>
    <property type="project" value="UniProtKB-KW"/>
</dbReference>
<dbReference type="Proteomes" id="UP000240325">
    <property type="component" value="Segment"/>
</dbReference>
<comment type="similarity">
    <text evidence="1">In the C-terminal section; belongs to the transposase 35 family.</text>
</comment>
<dbReference type="NCBIfam" id="TIGR01766">
    <property type="entry name" value="IS200/IS605 family accessory protein TnpB-like domain"/>
    <property type="match status" value="1"/>
</dbReference>
<name>A0A2H4UU59_9VIRU</name>
<gene>
    <name evidence="6" type="ORF">BMW23_0419</name>
</gene>
<evidence type="ECO:0000256" key="4">
    <source>
        <dbReference type="ARBA" id="ARBA00023172"/>
    </source>
</evidence>
<organism evidence="6">
    <name type="scientific">Bodo saltans virus</name>
    <dbReference type="NCBI Taxonomy" id="2024608"/>
    <lineage>
        <taxon>Viruses</taxon>
        <taxon>Varidnaviria</taxon>
        <taxon>Bamfordvirae</taxon>
        <taxon>Nucleocytoviricota</taxon>
        <taxon>Megaviricetes</taxon>
        <taxon>Imitervirales</taxon>
        <taxon>Mimiviridae</taxon>
        <taxon>Klosneuvirinae</taxon>
        <taxon>Theiavirus</taxon>
        <taxon>Theiavirus salishense</taxon>
    </lineage>
</organism>
<evidence type="ECO:0000259" key="5">
    <source>
        <dbReference type="Pfam" id="PF01385"/>
    </source>
</evidence>